<reference evidence="1 2" key="1">
    <citation type="journal article" date="2014" name="Environ. Microbiol.">
        <title>Insights into organohalide respiration and the versatile catabolism of Sulfurospirillum multivorans gained from comparative genomics and physiological studies.</title>
        <authorList>
            <person name="Goris T."/>
            <person name="Schubert T."/>
            <person name="Gadkari J."/>
            <person name="Wubet T."/>
            <person name="Tarkka M."/>
            <person name="Buscot F."/>
            <person name="Adrian L."/>
            <person name="Diekert G."/>
        </authorList>
    </citation>
    <scope>NUCLEOTIDE SEQUENCE [LARGE SCALE GENOMIC DNA]</scope>
    <source>
        <strain evidence="2">DM 12446 / JCM 15788 / NBRC 109480</strain>
    </source>
</reference>
<sequence>MDIKDEKAYHEKLNELLEIVLAEKPQDDIYKYILAREELKQIDEDEEIKQACAFQLHLHISMRKDVEILDGFNEHNIRIVRFKKHVS</sequence>
<evidence type="ECO:0000313" key="2">
    <source>
        <dbReference type="Proteomes" id="UP000019322"/>
    </source>
</evidence>
<accession>A0AA86DYC8</accession>
<proteinExistence type="predicted"/>
<dbReference type="AlphaFoldDB" id="A0AA86DYC8"/>
<organism evidence="1 2">
    <name type="scientific">Sulfurospirillum multivorans (strain DM 12446 / JCM 15788 / NBRC 109480)</name>
    <dbReference type="NCBI Taxonomy" id="1150621"/>
    <lineage>
        <taxon>Bacteria</taxon>
        <taxon>Pseudomonadati</taxon>
        <taxon>Campylobacterota</taxon>
        <taxon>Epsilonproteobacteria</taxon>
        <taxon>Campylobacterales</taxon>
        <taxon>Sulfurospirillaceae</taxon>
        <taxon>Sulfurospirillum</taxon>
    </lineage>
</organism>
<dbReference type="KEGG" id="smul:SMUL_1848"/>
<protein>
    <submittedName>
        <fullName evidence="1">Uncharacterized protein</fullName>
    </submittedName>
</protein>
<evidence type="ECO:0000313" key="1">
    <source>
        <dbReference type="EMBL" id="AHJ13103.1"/>
    </source>
</evidence>
<gene>
    <name evidence="1" type="ORF">SMUL_1848</name>
</gene>
<dbReference type="Proteomes" id="UP000019322">
    <property type="component" value="Chromosome"/>
</dbReference>
<name>A0AA86DYC8_SULMK</name>
<dbReference type="EMBL" id="CP007201">
    <property type="protein sequence ID" value="AHJ13103.1"/>
    <property type="molecule type" value="Genomic_DNA"/>
</dbReference>
<dbReference type="RefSeq" id="WP_025344975.1">
    <property type="nucleotide sequence ID" value="NZ_CP007201.1"/>
</dbReference>